<sequence length="241" mass="26826">MLKLNQIHYAYGQTASLVDINLTIDAGEFVAFMGPNGSGKSTLFKLINGLIEPTSGYFEFKTQRVDHAFLKSATLNTQLHQSIGFVFQNSDVQLFNETVLAELTFGPQQMGLSNTEVQQRVHDCLQLLHIEHLADRVPYQLSGGEKKLVAIACVLTMNPEVIVLDEPFNGLSTAYQTLISQVLLALHQAGKTILIASHQFEQVKQIAQRVVVFNEHHQIDFDLPLQTILKSPAKVTQLQTL</sequence>
<keyword evidence="5" id="KW-0547">Nucleotide-binding</keyword>
<dbReference type="GO" id="GO:0016887">
    <property type="term" value="F:ATP hydrolysis activity"/>
    <property type="evidence" value="ECO:0007669"/>
    <property type="project" value="InterPro"/>
</dbReference>
<dbReference type="InterPro" id="IPR017871">
    <property type="entry name" value="ABC_transporter-like_CS"/>
</dbReference>
<dbReference type="InterPro" id="IPR015856">
    <property type="entry name" value="ABC_transpr_CbiO/EcfA_su"/>
</dbReference>
<dbReference type="InterPro" id="IPR003439">
    <property type="entry name" value="ABC_transporter-like_ATP-bd"/>
</dbReference>
<dbReference type="PROSITE" id="PS50893">
    <property type="entry name" value="ABC_TRANSPORTER_2"/>
    <property type="match status" value="1"/>
</dbReference>
<evidence type="ECO:0000256" key="3">
    <source>
        <dbReference type="ARBA" id="ARBA00022448"/>
    </source>
</evidence>
<organism evidence="10 11">
    <name type="scientific">Latilactobacillus fuchuensis DSM 14340 = JCM 11249</name>
    <dbReference type="NCBI Taxonomy" id="1423747"/>
    <lineage>
        <taxon>Bacteria</taxon>
        <taxon>Bacillati</taxon>
        <taxon>Bacillota</taxon>
        <taxon>Bacilli</taxon>
        <taxon>Lactobacillales</taxon>
        <taxon>Lactobacillaceae</taxon>
        <taxon>Latilactobacillus</taxon>
    </lineage>
</organism>
<dbReference type="InterPro" id="IPR003593">
    <property type="entry name" value="AAA+_ATPase"/>
</dbReference>
<keyword evidence="7" id="KW-1278">Translocase</keyword>
<dbReference type="Gene3D" id="3.40.50.300">
    <property type="entry name" value="P-loop containing nucleotide triphosphate hydrolases"/>
    <property type="match status" value="1"/>
</dbReference>
<evidence type="ECO:0000259" key="9">
    <source>
        <dbReference type="PROSITE" id="PS50893"/>
    </source>
</evidence>
<keyword evidence="3" id="KW-0813">Transport</keyword>
<comment type="subcellular location">
    <subcellularLocation>
        <location evidence="1">Cell membrane</location>
        <topology evidence="1">Peripheral membrane protein</topology>
    </subcellularLocation>
</comment>
<keyword evidence="6" id="KW-0067">ATP-binding</keyword>
<dbReference type="Proteomes" id="UP000051264">
    <property type="component" value="Unassembled WGS sequence"/>
</dbReference>
<dbReference type="PANTHER" id="PTHR43553">
    <property type="entry name" value="HEAVY METAL TRANSPORTER"/>
    <property type="match status" value="1"/>
</dbReference>
<accession>A0A0R1RNL0</accession>
<protein>
    <submittedName>
        <fullName evidence="10">ABC transporter family protein</fullName>
    </submittedName>
</protein>
<evidence type="ECO:0000256" key="1">
    <source>
        <dbReference type="ARBA" id="ARBA00004202"/>
    </source>
</evidence>
<dbReference type="InterPro" id="IPR050095">
    <property type="entry name" value="ECF_ABC_transporter_ATP-bd"/>
</dbReference>
<evidence type="ECO:0000256" key="5">
    <source>
        <dbReference type="ARBA" id="ARBA00022741"/>
    </source>
</evidence>
<proteinExistence type="inferred from homology"/>
<dbReference type="GO" id="GO:0042626">
    <property type="term" value="F:ATPase-coupled transmembrane transporter activity"/>
    <property type="evidence" value="ECO:0007669"/>
    <property type="project" value="TreeGrafter"/>
</dbReference>
<dbReference type="STRING" id="1423747.FC69_GL000372"/>
<dbReference type="AlphaFoldDB" id="A0A0R1RNL0"/>
<dbReference type="GO" id="GO:0005524">
    <property type="term" value="F:ATP binding"/>
    <property type="evidence" value="ECO:0007669"/>
    <property type="project" value="UniProtKB-KW"/>
</dbReference>
<dbReference type="RefSeq" id="WP_025082425.1">
    <property type="nucleotide sequence ID" value="NZ_AZEX01000070.1"/>
</dbReference>
<dbReference type="InterPro" id="IPR027417">
    <property type="entry name" value="P-loop_NTPase"/>
</dbReference>
<dbReference type="eggNOG" id="COG1122">
    <property type="taxonomic scope" value="Bacteria"/>
</dbReference>
<name>A0A0R1RNL0_9LACO</name>
<evidence type="ECO:0000256" key="4">
    <source>
        <dbReference type="ARBA" id="ARBA00022475"/>
    </source>
</evidence>
<dbReference type="SMART" id="SM00382">
    <property type="entry name" value="AAA"/>
    <property type="match status" value="1"/>
</dbReference>
<dbReference type="PANTHER" id="PTHR43553:SF27">
    <property type="entry name" value="ENERGY-COUPLING FACTOR TRANSPORTER ATP-BINDING PROTEIN ECFA2"/>
    <property type="match status" value="1"/>
</dbReference>
<keyword evidence="8" id="KW-0472">Membrane</keyword>
<gene>
    <name evidence="10" type="ORF">FC69_GL000372</name>
</gene>
<reference evidence="10 11" key="1">
    <citation type="journal article" date="2015" name="Genome Announc.">
        <title>Expanding the biotechnology potential of lactobacilli through comparative genomics of 213 strains and associated genera.</title>
        <authorList>
            <person name="Sun Z."/>
            <person name="Harris H.M."/>
            <person name="McCann A."/>
            <person name="Guo C."/>
            <person name="Argimon S."/>
            <person name="Zhang W."/>
            <person name="Yang X."/>
            <person name="Jeffery I.B."/>
            <person name="Cooney J.C."/>
            <person name="Kagawa T.F."/>
            <person name="Liu W."/>
            <person name="Song Y."/>
            <person name="Salvetti E."/>
            <person name="Wrobel A."/>
            <person name="Rasinkangas P."/>
            <person name="Parkhill J."/>
            <person name="Rea M.C."/>
            <person name="O'Sullivan O."/>
            <person name="Ritari J."/>
            <person name="Douillard F.P."/>
            <person name="Paul Ross R."/>
            <person name="Yang R."/>
            <person name="Briner A.E."/>
            <person name="Felis G.E."/>
            <person name="de Vos W.M."/>
            <person name="Barrangou R."/>
            <person name="Klaenhammer T.R."/>
            <person name="Caufield P.W."/>
            <person name="Cui Y."/>
            <person name="Zhang H."/>
            <person name="O'Toole P.W."/>
        </authorList>
    </citation>
    <scope>NUCLEOTIDE SEQUENCE [LARGE SCALE GENOMIC DNA]</scope>
    <source>
        <strain evidence="10 11">DSM 14340</strain>
    </source>
</reference>
<dbReference type="Pfam" id="PF00005">
    <property type="entry name" value="ABC_tran"/>
    <property type="match status" value="1"/>
</dbReference>
<dbReference type="PROSITE" id="PS00211">
    <property type="entry name" value="ABC_TRANSPORTER_1"/>
    <property type="match status" value="1"/>
</dbReference>
<dbReference type="SUPFAM" id="SSF52540">
    <property type="entry name" value="P-loop containing nucleoside triphosphate hydrolases"/>
    <property type="match status" value="1"/>
</dbReference>
<evidence type="ECO:0000256" key="6">
    <source>
        <dbReference type="ARBA" id="ARBA00022840"/>
    </source>
</evidence>
<evidence type="ECO:0000256" key="2">
    <source>
        <dbReference type="ARBA" id="ARBA00005417"/>
    </source>
</evidence>
<dbReference type="CDD" id="cd03225">
    <property type="entry name" value="ABC_cobalt_CbiO_domain1"/>
    <property type="match status" value="1"/>
</dbReference>
<comment type="caution">
    <text evidence="10">The sequence shown here is derived from an EMBL/GenBank/DDBJ whole genome shotgun (WGS) entry which is preliminary data.</text>
</comment>
<evidence type="ECO:0000256" key="7">
    <source>
        <dbReference type="ARBA" id="ARBA00022967"/>
    </source>
</evidence>
<feature type="domain" description="ABC transporter" evidence="9">
    <location>
        <begin position="2"/>
        <end position="240"/>
    </location>
</feature>
<keyword evidence="4" id="KW-1003">Cell membrane</keyword>
<dbReference type="EMBL" id="AZEX01000070">
    <property type="protein sequence ID" value="KRL58502.1"/>
    <property type="molecule type" value="Genomic_DNA"/>
</dbReference>
<evidence type="ECO:0000256" key="8">
    <source>
        <dbReference type="ARBA" id="ARBA00023136"/>
    </source>
</evidence>
<evidence type="ECO:0000313" key="11">
    <source>
        <dbReference type="Proteomes" id="UP000051264"/>
    </source>
</evidence>
<dbReference type="OrthoDB" id="501320at2"/>
<dbReference type="PATRIC" id="fig|1423747.3.peg.380"/>
<comment type="similarity">
    <text evidence="2">Belongs to the ABC transporter superfamily.</text>
</comment>
<evidence type="ECO:0000313" key="10">
    <source>
        <dbReference type="EMBL" id="KRL58502.1"/>
    </source>
</evidence>
<dbReference type="GO" id="GO:0043190">
    <property type="term" value="C:ATP-binding cassette (ABC) transporter complex"/>
    <property type="evidence" value="ECO:0007669"/>
    <property type="project" value="TreeGrafter"/>
</dbReference>